<organism evidence="1 2">
    <name type="scientific">Papaver somniferum</name>
    <name type="common">Opium poppy</name>
    <dbReference type="NCBI Taxonomy" id="3469"/>
    <lineage>
        <taxon>Eukaryota</taxon>
        <taxon>Viridiplantae</taxon>
        <taxon>Streptophyta</taxon>
        <taxon>Embryophyta</taxon>
        <taxon>Tracheophyta</taxon>
        <taxon>Spermatophyta</taxon>
        <taxon>Magnoliopsida</taxon>
        <taxon>Ranunculales</taxon>
        <taxon>Papaveraceae</taxon>
        <taxon>Papaveroideae</taxon>
        <taxon>Papaver</taxon>
    </lineage>
</organism>
<name>A0A4Y7JH08_PAPSO</name>
<accession>A0A4Y7JH08</accession>
<evidence type="ECO:0000313" key="2">
    <source>
        <dbReference type="Proteomes" id="UP000316621"/>
    </source>
</evidence>
<dbReference type="EMBL" id="CM010718">
    <property type="protein sequence ID" value="RZC59332.1"/>
    <property type="molecule type" value="Genomic_DNA"/>
</dbReference>
<sequence length="45" mass="4773">MSMEGMEEERDGGSYVGQVASGVAQLTANQEGFEFEVVDMNASGK</sequence>
<gene>
    <name evidence="1" type="ORF">C5167_006648</name>
</gene>
<reference evidence="1 2" key="1">
    <citation type="journal article" date="2018" name="Science">
        <title>The opium poppy genome and morphinan production.</title>
        <authorList>
            <person name="Guo L."/>
            <person name="Winzer T."/>
            <person name="Yang X."/>
            <person name="Li Y."/>
            <person name="Ning Z."/>
            <person name="He Z."/>
            <person name="Teodor R."/>
            <person name="Lu Y."/>
            <person name="Bowser T.A."/>
            <person name="Graham I.A."/>
            <person name="Ye K."/>
        </authorList>
    </citation>
    <scope>NUCLEOTIDE SEQUENCE [LARGE SCALE GENOMIC DNA]</scope>
    <source>
        <strain evidence="2">cv. HN1</strain>
        <tissue evidence="1">Leaves</tissue>
    </source>
</reference>
<proteinExistence type="predicted"/>
<keyword evidence="2" id="KW-1185">Reference proteome</keyword>
<evidence type="ECO:0000313" key="1">
    <source>
        <dbReference type="EMBL" id="RZC59332.1"/>
    </source>
</evidence>
<dbReference type="Proteomes" id="UP000316621">
    <property type="component" value="Chromosome 4"/>
</dbReference>
<dbReference type="Gramene" id="RZC59332">
    <property type="protein sequence ID" value="RZC59332"/>
    <property type="gene ID" value="C5167_006648"/>
</dbReference>
<dbReference type="AlphaFoldDB" id="A0A4Y7JH08"/>
<protein>
    <submittedName>
        <fullName evidence="1">Uncharacterized protein</fullName>
    </submittedName>
</protein>